<accession>A0AAP5M7I7</accession>
<evidence type="ECO:0000313" key="2">
    <source>
        <dbReference type="EMBL" id="MDR9898176.1"/>
    </source>
</evidence>
<protein>
    <submittedName>
        <fullName evidence="2">Chromosome segregation ATPase</fullName>
    </submittedName>
</protein>
<keyword evidence="3" id="KW-1185">Reference proteome</keyword>
<reference evidence="3" key="1">
    <citation type="journal article" date="2021" name="Science">
        <title>Hunting the eagle killer: A cyanobacterial neurotoxin causes vacuolar myelinopathy.</title>
        <authorList>
            <person name="Breinlinger S."/>
            <person name="Phillips T.J."/>
            <person name="Haram B.N."/>
            <person name="Mares J."/>
            <person name="Martinez Yerena J.A."/>
            <person name="Hrouzek P."/>
            <person name="Sobotka R."/>
            <person name="Henderson W.M."/>
            <person name="Schmieder P."/>
            <person name="Williams S.M."/>
            <person name="Lauderdale J.D."/>
            <person name="Wilde H.D."/>
            <person name="Gerrin W."/>
            <person name="Kust A."/>
            <person name="Washington J.W."/>
            <person name="Wagner C."/>
            <person name="Geier B."/>
            <person name="Liebeke M."/>
            <person name="Enke H."/>
            <person name="Niedermeyer T.H.J."/>
            <person name="Wilde S.B."/>
        </authorList>
    </citation>
    <scope>NUCLEOTIDE SEQUENCE [LARGE SCALE GENOMIC DNA]</scope>
    <source>
        <strain evidence="3">Thurmond2011</strain>
    </source>
</reference>
<dbReference type="SUPFAM" id="SSF82679">
    <property type="entry name" value="N-utilization substance G protein NusG, N-terminal domain"/>
    <property type="match status" value="1"/>
</dbReference>
<dbReference type="Gene3D" id="3.30.70.940">
    <property type="entry name" value="NusG, N-terminal domain"/>
    <property type="match status" value="1"/>
</dbReference>
<sequence>MPDTSTLEPLQNMPPLQQDEPSFPLPTTGNWYLLNVRSKKRESFLKYLNLAIAQHNLQEVILEVQIPQDKVYEDIVLVNLSNFNIANSELKKVEHFQSIQRKPLSLQQVSRMIRTE</sequence>
<dbReference type="EMBL" id="JAALHA020000016">
    <property type="protein sequence ID" value="MDR9898176.1"/>
    <property type="molecule type" value="Genomic_DNA"/>
</dbReference>
<evidence type="ECO:0000256" key="1">
    <source>
        <dbReference type="SAM" id="MobiDB-lite"/>
    </source>
</evidence>
<dbReference type="GO" id="GO:0006354">
    <property type="term" value="P:DNA-templated transcription elongation"/>
    <property type="evidence" value="ECO:0007669"/>
    <property type="project" value="InterPro"/>
</dbReference>
<dbReference type="RefSeq" id="WP_243902707.1">
    <property type="nucleotide sequence ID" value="NZ_CAWQFN010000664.1"/>
</dbReference>
<organism evidence="2 3">
    <name type="scientific">Aetokthonos hydrillicola Thurmond2011</name>
    <dbReference type="NCBI Taxonomy" id="2712845"/>
    <lineage>
        <taxon>Bacteria</taxon>
        <taxon>Bacillati</taxon>
        <taxon>Cyanobacteriota</taxon>
        <taxon>Cyanophyceae</taxon>
        <taxon>Nostocales</taxon>
        <taxon>Hapalosiphonaceae</taxon>
        <taxon>Aetokthonos</taxon>
    </lineage>
</organism>
<gene>
    <name evidence="2" type="ORF">G7B40_026965</name>
</gene>
<dbReference type="InterPro" id="IPR036735">
    <property type="entry name" value="NGN_dom_sf"/>
</dbReference>
<evidence type="ECO:0000313" key="3">
    <source>
        <dbReference type="Proteomes" id="UP000667802"/>
    </source>
</evidence>
<feature type="region of interest" description="Disordered" evidence="1">
    <location>
        <begin position="1"/>
        <end position="23"/>
    </location>
</feature>
<proteinExistence type="predicted"/>
<dbReference type="Proteomes" id="UP000667802">
    <property type="component" value="Unassembled WGS sequence"/>
</dbReference>
<dbReference type="AlphaFoldDB" id="A0AAP5M7I7"/>
<comment type="caution">
    <text evidence="2">The sequence shown here is derived from an EMBL/GenBank/DDBJ whole genome shotgun (WGS) entry which is preliminary data.</text>
</comment>
<name>A0AAP5M7I7_9CYAN</name>